<keyword evidence="1 6" id="KW-0819">tRNA processing</keyword>
<evidence type="ECO:0000313" key="9">
    <source>
        <dbReference type="Proteomes" id="UP000294887"/>
    </source>
</evidence>
<keyword evidence="9" id="KW-1185">Reference proteome</keyword>
<comment type="similarity">
    <text evidence="6">Belongs to the RnpA family.</text>
</comment>
<dbReference type="InterPro" id="IPR014721">
    <property type="entry name" value="Ribsml_uS5_D2-typ_fold_subgr"/>
</dbReference>
<evidence type="ECO:0000256" key="3">
    <source>
        <dbReference type="ARBA" id="ARBA00022759"/>
    </source>
</evidence>
<evidence type="ECO:0000256" key="5">
    <source>
        <dbReference type="ARBA" id="ARBA00022884"/>
    </source>
</evidence>
<dbReference type="HAMAP" id="MF_00227">
    <property type="entry name" value="RNase_P"/>
    <property type="match status" value="1"/>
</dbReference>
<keyword evidence="3 6" id="KW-0255">Endonuclease</keyword>
<keyword evidence="2 6" id="KW-0540">Nuclease</keyword>
<organism evidence="8 9">
    <name type="scientific">Cocleimonas flava</name>
    <dbReference type="NCBI Taxonomy" id="634765"/>
    <lineage>
        <taxon>Bacteria</taxon>
        <taxon>Pseudomonadati</taxon>
        <taxon>Pseudomonadota</taxon>
        <taxon>Gammaproteobacteria</taxon>
        <taxon>Thiotrichales</taxon>
        <taxon>Thiotrichaceae</taxon>
        <taxon>Cocleimonas</taxon>
    </lineage>
</organism>
<dbReference type="PANTHER" id="PTHR33992:SF1">
    <property type="entry name" value="RIBONUCLEASE P PROTEIN COMPONENT"/>
    <property type="match status" value="1"/>
</dbReference>
<dbReference type="GO" id="GO:0042781">
    <property type="term" value="F:3'-tRNA processing endoribonuclease activity"/>
    <property type="evidence" value="ECO:0007669"/>
    <property type="project" value="TreeGrafter"/>
</dbReference>
<keyword evidence="4 6" id="KW-0378">Hydrolase</keyword>
<gene>
    <name evidence="6" type="primary">rnpA</name>
    <name evidence="8" type="ORF">EV695_0903</name>
</gene>
<evidence type="ECO:0000256" key="1">
    <source>
        <dbReference type="ARBA" id="ARBA00022694"/>
    </source>
</evidence>
<protein>
    <recommendedName>
        <fullName evidence="6 7">Ribonuclease P protein component</fullName>
        <shortName evidence="6">RNase P protein</shortName>
        <shortName evidence="6">RNaseP protein</shortName>
        <ecNumber evidence="6 7">3.1.26.5</ecNumber>
    </recommendedName>
    <alternativeName>
        <fullName evidence="6">Protein C5</fullName>
    </alternativeName>
</protein>
<dbReference type="GO" id="GO:0000049">
    <property type="term" value="F:tRNA binding"/>
    <property type="evidence" value="ECO:0007669"/>
    <property type="project" value="UniProtKB-UniRule"/>
</dbReference>
<dbReference type="PANTHER" id="PTHR33992">
    <property type="entry name" value="RIBONUCLEASE P PROTEIN COMPONENT"/>
    <property type="match status" value="1"/>
</dbReference>
<comment type="caution">
    <text evidence="8">The sequence shown here is derived from an EMBL/GenBank/DDBJ whole genome shotgun (WGS) entry which is preliminary data.</text>
</comment>
<dbReference type="EC" id="3.1.26.5" evidence="6 7"/>
<dbReference type="NCBIfam" id="TIGR00188">
    <property type="entry name" value="rnpA"/>
    <property type="match status" value="1"/>
</dbReference>
<evidence type="ECO:0000313" key="8">
    <source>
        <dbReference type="EMBL" id="TCJ89042.1"/>
    </source>
</evidence>
<evidence type="ECO:0000256" key="4">
    <source>
        <dbReference type="ARBA" id="ARBA00022801"/>
    </source>
</evidence>
<dbReference type="Proteomes" id="UP000294887">
    <property type="component" value="Unassembled WGS sequence"/>
</dbReference>
<dbReference type="AlphaFoldDB" id="A0A4R1F8G2"/>
<evidence type="ECO:0000256" key="6">
    <source>
        <dbReference type="HAMAP-Rule" id="MF_00227"/>
    </source>
</evidence>
<dbReference type="GO" id="GO:0001682">
    <property type="term" value="P:tRNA 5'-leader removal"/>
    <property type="evidence" value="ECO:0007669"/>
    <property type="project" value="UniProtKB-UniRule"/>
</dbReference>
<comment type="catalytic activity">
    <reaction evidence="6">
        <text>Endonucleolytic cleavage of RNA, removing 5'-extranucleotides from tRNA precursor.</text>
        <dbReference type="EC" id="3.1.26.5"/>
    </reaction>
</comment>
<accession>A0A4R1F8G2</accession>
<evidence type="ECO:0000256" key="2">
    <source>
        <dbReference type="ARBA" id="ARBA00022722"/>
    </source>
</evidence>
<sequence>MNAIDVADSNIKLHLHRDLKLLNAENYKFVFSDSQRFGNRCLTVLARTNNLDHPRLGLAISKKCAKRAVDRNRIKRLFRESFRLNQHSLPNVDIVAMCKPGILSLDNAEMQRQIETQWRFMRKKFPALSNE</sequence>
<proteinExistence type="inferred from homology"/>
<dbReference type="RefSeq" id="WP_243651466.1">
    <property type="nucleotide sequence ID" value="NZ_BAAAFU010000008.1"/>
</dbReference>
<reference evidence="8 9" key="1">
    <citation type="submission" date="2019-03" db="EMBL/GenBank/DDBJ databases">
        <title>Genomic Encyclopedia of Type Strains, Phase IV (KMG-IV): sequencing the most valuable type-strain genomes for metagenomic binning, comparative biology and taxonomic classification.</title>
        <authorList>
            <person name="Goeker M."/>
        </authorList>
    </citation>
    <scope>NUCLEOTIDE SEQUENCE [LARGE SCALE GENOMIC DNA]</scope>
    <source>
        <strain evidence="8 9">DSM 24830</strain>
    </source>
</reference>
<dbReference type="Gene3D" id="3.30.230.10">
    <property type="match status" value="1"/>
</dbReference>
<dbReference type="InterPro" id="IPR020568">
    <property type="entry name" value="Ribosomal_Su5_D2-typ_SF"/>
</dbReference>
<dbReference type="SUPFAM" id="SSF54211">
    <property type="entry name" value="Ribosomal protein S5 domain 2-like"/>
    <property type="match status" value="1"/>
</dbReference>
<keyword evidence="5 6" id="KW-0694">RNA-binding</keyword>
<evidence type="ECO:0000256" key="7">
    <source>
        <dbReference type="NCBIfam" id="TIGR00188"/>
    </source>
</evidence>
<dbReference type="GO" id="GO:0030677">
    <property type="term" value="C:ribonuclease P complex"/>
    <property type="evidence" value="ECO:0007669"/>
    <property type="project" value="TreeGrafter"/>
</dbReference>
<dbReference type="Pfam" id="PF00825">
    <property type="entry name" value="Ribonuclease_P"/>
    <property type="match status" value="1"/>
</dbReference>
<dbReference type="InterPro" id="IPR000100">
    <property type="entry name" value="RNase_P"/>
</dbReference>
<comment type="subunit">
    <text evidence="6">Consists of a catalytic RNA component (M1 or rnpB) and a protein subunit.</text>
</comment>
<comment type="function">
    <text evidence="6">RNaseP catalyzes the removal of the 5'-leader sequence from pre-tRNA to produce the mature 5'-terminus. It can also cleave other RNA substrates such as 4.5S RNA. The protein component plays an auxiliary but essential role in vivo by binding to the 5'-leader sequence and broadening the substrate specificity of the ribozyme.</text>
</comment>
<dbReference type="GO" id="GO:0004526">
    <property type="term" value="F:ribonuclease P activity"/>
    <property type="evidence" value="ECO:0007669"/>
    <property type="project" value="UniProtKB-UniRule"/>
</dbReference>
<dbReference type="EMBL" id="SMFQ01000002">
    <property type="protein sequence ID" value="TCJ89042.1"/>
    <property type="molecule type" value="Genomic_DNA"/>
</dbReference>
<name>A0A4R1F8G2_9GAMM</name>